<evidence type="ECO:0000313" key="3">
    <source>
        <dbReference type="Proteomes" id="UP001420932"/>
    </source>
</evidence>
<dbReference type="EMBL" id="JBBNAF010000012">
    <property type="protein sequence ID" value="KAK9093277.1"/>
    <property type="molecule type" value="Genomic_DNA"/>
</dbReference>
<keyword evidence="3" id="KW-1185">Reference proteome</keyword>
<feature type="compositionally biased region" description="Basic and acidic residues" evidence="1">
    <location>
        <begin position="174"/>
        <end position="185"/>
    </location>
</feature>
<evidence type="ECO:0000313" key="2">
    <source>
        <dbReference type="EMBL" id="KAK9093277.1"/>
    </source>
</evidence>
<feature type="region of interest" description="Disordered" evidence="1">
    <location>
        <begin position="174"/>
        <end position="199"/>
    </location>
</feature>
<reference evidence="2 3" key="1">
    <citation type="submission" date="2024-01" db="EMBL/GenBank/DDBJ databases">
        <title>Genome assemblies of Stephania.</title>
        <authorList>
            <person name="Yang L."/>
        </authorList>
    </citation>
    <scope>NUCLEOTIDE SEQUENCE [LARGE SCALE GENOMIC DNA]</scope>
    <source>
        <strain evidence="2">YNDBR</strain>
        <tissue evidence="2">Leaf</tissue>
    </source>
</reference>
<evidence type="ECO:0000256" key="1">
    <source>
        <dbReference type="SAM" id="MobiDB-lite"/>
    </source>
</evidence>
<dbReference type="Proteomes" id="UP001420932">
    <property type="component" value="Unassembled WGS sequence"/>
</dbReference>
<dbReference type="AlphaFoldDB" id="A0AAP0EKA7"/>
<accession>A0AAP0EKA7</accession>
<comment type="caution">
    <text evidence="2">The sequence shown here is derived from an EMBL/GenBank/DDBJ whole genome shotgun (WGS) entry which is preliminary data.</text>
</comment>
<protein>
    <submittedName>
        <fullName evidence="2">Uncharacterized protein</fullName>
    </submittedName>
</protein>
<organism evidence="2 3">
    <name type="scientific">Stephania yunnanensis</name>
    <dbReference type="NCBI Taxonomy" id="152371"/>
    <lineage>
        <taxon>Eukaryota</taxon>
        <taxon>Viridiplantae</taxon>
        <taxon>Streptophyta</taxon>
        <taxon>Embryophyta</taxon>
        <taxon>Tracheophyta</taxon>
        <taxon>Spermatophyta</taxon>
        <taxon>Magnoliopsida</taxon>
        <taxon>Ranunculales</taxon>
        <taxon>Menispermaceae</taxon>
        <taxon>Menispermoideae</taxon>
        <taxon>Cissampelideae</taxon>
        <taxon>Stephania</taxon>
    </lineage>
</organism>
<name>A0AAP0EKA7_9MAGN</name>
<proteinExistence type="predicted"/>
<gene>
    <name evidence="2" type="ORF">Syun_028188</name>
</gene>
<sequence length="227" mass="25068">MSRPAIEDTPLGRFYKHGSLRGRSLPPIYPTKTSSNYRHRPVSLDLPRSEAKYDRVPSRSLMQVRWQHISVHVHVGMATWTDVDKITLIAPSAKALSTLRTRATWRSIHVDPRGGPSTWTQLVRGAQIVPSQKALSAHPSVFSETDAENILCVGFGKEEGRGPCRGWVRERREEEGEDACAKEEGGISGGGRGGKKRAAAAAAYRDQASVAAEWKEEKEEVCVVELV</sequence>